<organism evidence="1 2">
    <name type="scientific">Sphingomonas hengshuiensis</name>
    <dbReference type="NCBI Taxonomy" id="1609977"/>
    <lineage>
        <taxon>Bacteria</taxon>
        <taxon>Pseudomonadati</taxon>
        <taxon>Pseudomonadota</taxon>
        <taxon>Alphaproteobacteria</taxon>
        <taxon>Sphingomonadales</taxon>
        <taxon>Sphingomonadaceae</taxon>
        <taxon>Sphingomonas</taxon>
    </lineage>
</organism>
<dbReference type="KEGG" id="sphi:TS85_07205"/>
<gene>
    <name evidence="1" type="ORF">TS85_07205</name>
</gene>
<dbReference type="Proteomes" id="UP000032300">
    <property type="component" value="Chromosome"/>
</dbReference>
<evidence type="ECO:0000313" key="2">
    <source>
        <dbReference type="Proteomes" id="UP000032300"/>
    </source>
</evidence>
<name>A0A7U4LEL7_9SPHN</name>
<dbReference type="AlphaFoldDB" id="A0A7U4LEL7"/>
<dbReference type="EMBL" id="CP010836">
    <property type="protein sequence ID" value="AJP71619.1"/>
    <property type="molecule type" value="Genomic_DNA"/>
</dbReference>
<protein>
    <submittedName>
        <fullName evidence="1">Uncharacterized protein</fullName>
    </submittedName>
</protein>
<reference evidence="1 2" key="2">
    <citation type="submission" date="2015-02" db="EMBL/GenBank/DDBJ databases">
        <title>The complete genome of Sphingomonas hengshuiensis sp. WHSC-8 isolated from soil of Hengshui Lake.</title>
        <authorList>
            <person name="Wei S."/>
            <person name="Guo J."/>
            <person name="Su C."/>
            <person name="Wu R."/>
            <person name="Zhang Z."/>
            <person name="Liang K."/>
            <person name="Li H."/>
            <person name="Wang T."/>
            <person name="Liu H."/>
            <person name="Zhang C."/>
            <person name="Li Z."/>
            <person name="Wang Q."/>
            <person name="Meng J."/>
        </authorList>
    </citation>
    <scope>NUCLEOTIDE SEQUENCE [LARGE SCALE GENOMIC DNA]</scope>
    <source>
        <strain evidence="1 2">WHSC-8</strain>
    </source>
</reference>
<sequence length="154" mass="16246">MPGLLPDARAVLMADVRLSYGLPTRLPAAVPEVRERPAALPRMAIYTLDARAAPLPLVTLPARPATGPGSNLQSVENEAPANWRVPIEAEDVTSIHGGTYAVGDTLASFRLRRGPRSPLKTMFVLRIDGKDESPAFSIGGGGVAAALWRAGQAN</sequence>
<accession>A0A7U4LEL7</accession>
<reference evidence="1 2" key="1">
    <citation type="journal article" date="2015" name="Int. J. Syst. Evol. Microbiol.">
        <title>Sphingomonas hengshuiensis sp. nov., isolated from lake wetland.</title>
        <authorList>
            <person name="Wei S."/>
            <person name="Wang T."/>
            <person name="Liu H."/>
            <person name="Zhang C."/>
            <person name="Guo J."/>
            <person name="Wang Q."/>
            <person name="Liang K."/>
            <person name="Zhang Z."/>
        </authorList>
    </citation>
    <scope>NUCLEOTIDE SEQUENCE [LARGE SCALE GENOMIC DNA]</scope>
    <source>
        <strain evidence="1 2">WHSC-8</strain>
    </source>
</reference>
<evidence type="ECO:0000313" key="1">
    <source>
        <dbReference type="EMBL" id="AJP71619.1"/>
    </source>
</evidence>
<proteinExistence type="predicted"/>
<keyword evidence="2" id="KW-1185">Reference proteome</keyword>